<feature type="chain" id="PRO_5002517113" evidence="1">
    <location>
        <begin position="24"/>
        <end position="504"/>
    </location>
</feature>
<sequence>MNRALLLLSLPALLLLSPGHAQNAQPLKTTLSTCGAYTVKTVENGFGDPEDRVTLSRAGVTYATVTDTMVGVDWCRDVTGDGVPEVLLSGFSGGAHCCFTHHLYSLTSPPRKLLTAFSAHSDTLEARQLDGRGPLELVGSDWRFAYGYGMSFAESAPLPVVYSLLPTPGGARFVENTRAFPAFMEAYALTAPEDERFSGGVLVEYAARVLTRGADAADGWARGLEAPFAAWLANYGPDIQQDMSDVGMWDWPTRAGVNADARRSGIGGAFLAPGVRAYLGQVIGKEGATLRLYRAQGSEVMAGPVLLSVPVTRDGYGEPVVPVWPTTTVRRASGRDDALLRDARSGSVRYLPVRVSAGGMTELKDEPLGVTARLLGDLSALAGHVAAQFRDVKRTPEQQAEVKRRVQAAVTRAQPWLAGWKGQEAFALTRLGNFTFSSVRLLTDTPTRAQAVMTTTVGFTDAKTDSEYVNGERFTMIVNLARGAQGWGVTDWTLVPRTGELYEE</sequence>
<dbReference type="RefSeq" id="WP_046843891.1">
    <property type="nucleotide sequence ID" value="NZ_CP011389.1"/>
</dbReference>
<reference evidence="2 3" key="1">
    <citation type="submission" date="2015-01" db="EMBL/GenBank/DDBJ databases">
        <title>Deinococcus soli/N5/whole genome sequencing.</title>
        <authorList>
            <person name="Kim M.K."/>
            <person name="Srinivasan S."/>
            <person name="Lee J.-J."/>
        </authorList>
    </citation>
    <scope>NUCLEOTIDE SEQUENCE [LARGE SCALE GENOMIC DNA]</scope>
    <source>
        <strain evidence="2 3">N5</strain>
    </source>
</reference>
<keyword evidence="3" id="KW-1185">Reference proteome</keyword>
<protein>
    <submittedName>
        <fullName evidence="2">Uncharacterized protein</fullName>
    </submittedName>
</protein>
<organism evidence="2 3">
    <name type="scientific">Deinococcus soli</name>
    <name type="common">ex Cha et al. 2016</name>
    <dbReference type="NCBI Taxonomy" id="1309411"/>
    <lineage>
        <taxon>Bacteria</taxon>
        <taxon>Thermotogati</taxon>
        <taxon>Deinococcota</taxon>
        <taxon>Deinococci</taxon>
        <taxon>Deinococcales</taxon>
        <taxon>Deinococcaceae</taxon>
        <taxon>Deinococcus</taxon>
    </lineage>
</organism>
<dbReference type="EMBL" id="CP011389">
    <property type="protein sequence ID" value="AKH17323.1"/>
    <property type="molecule type" value="Genomic_DNA"/>
</dbReference>
<keyword evidence="1" id="KW-0732">Signal</keyword>
<name>A0A0F7JRB2_9DEIO</name>
<gene>
    <name evidence="2" type="ORF">SY84_10070</name>
</gene>
<evidence type="ECO:0000313" key="2">
    <source>
        <dbReference type="EMBL" id="AKH17323.1"/>
    </source>
</evidence>
<dbReference type="KEGG" id="dch:SY84_10070"/>
<accession>A0A0F7JRB2</accession>
<evidence type="ECO:0000256" key="1">
    <source>
        <dbReference type="SAM" id="SignalP"/>
    </source>
</evidence>
<dbReference type="PATRIC" id="fig|1309411.5.peg.2044"/>
<feature type="signal peptide" evidence="1">
    <location>
        <begin position="1"/>
        <end position="23"/>
    </location>
</feature>
<proteinExistence type="predicted"/>
<dbReference type="AlphaFoldDB" id="A0A0F7JRB2"/>
<dbReference type="OrthoDB" id="1522627at2"/>
<evidence type="ECO:0000313" key="3">
    <source>
        <dbReference type="Proteomes" id="UP000034024"/>
    </source>
</evidence>
<dbReference type="Proteomes" id="UP000034024">
    <property type="component" value="Chromosome"/>
</dbReference>